<keyword evidence="5" id="KW-1185">Reference proteome</keyword>
<feature type="region of interest" description="Disordered" evidence="2">
    <location>
        <begin position="12"/>
        <end position="48"/>
    </location>
</feature>
<keyword evidence="1" id="KW-0808">Transferase</keyword>
<dbReference type="InterPro" id="IPR016039">
    <property type="entry name" value="Thiolase-like"/>
</dbReference>
<evidence type="ECO:0000256" key="2">
    <source>
        <dbReference type="SAM" id="MobiDB-lite"/>
    </source>
</evidence>
<organism evidence="4 5">
    <name type="scientific">Actinorhabdospora filicis</name>
    <dbReference type="NCBI Taxonomy" id="1785913"/>
    <lineage>
        <taxon>Bacteria</taxon>
        <taxon>Bacillati</taxon>
        <taxon>Actinomycetota</taxon>
        <taxon>Actinomycetes</taxon>
        <taxon>Micromonosporales</taxon>
        <taxon>Micromonosporaceae</taxon>
        <taxon>Actinorhabdospora</taxon>
    </lineage>
</organism>
<evidence type="ECO:0000259" key="3">
    <source>
        <dbReference type="Pfam" id="PF00109"/>
    </source>
</evidence>
<dbReference type="PANTHER" id="PTHR11712">
    <property type="entry name" value="POLYKETIDE SYNTHASE-RELATED"/>
    <property type="match status" value="1"/>
</dbReference>
<evidence type="ECO:0000313" key="5">
    <source>
        <dbReference type="Proteomes" id="UP001165079"/>
    </source>
</evidence>
<feature type="domain" description="Beta-ketoacyl synthase-like N-terminal" evidence="3">
    <location>
        <begin position="49"/>
        <end position="195"/>
    </location>
</feature>
<dbReference type="GO" id="GO:0004315">
    <property type="term" value="F:3-oxoacyl-[acyl-carrier-protein] synthase activity"/>
    <property type="evidence" value="ECO:0007669"/>
    <property type="project" value="TreeGrafter"/>
</dbReference>
<dbReference type="InterPro" id="IPR000794">
    <property type="entry name" value="Beta-ketoacyl_synthase"/>
</dbReference>
<dbReference type="Pfam" id="PF00109">
    <property type="entry name" value="ketoacyl-synt"/>
    <property type="match status" value="1"/>
</dbReference>
<dbReference type="EMBL" id="BSTX01000002">
    <property type="protein sequence ID" value="GLZ77834.1"/>
    <property type="molecule type" value="Genomic_DNA"/>
</dbReference>
<reference evidence="4" key="1">
    <citation type="submission" date="2023-03" db="EMBL/GenBank/DDBJ databases">
        <title>Actinorhabdospora filicis NBRC 111898.</title>
        <authorList>
            <person name="Ichikawa N."/>
            <person name="Sato H."/>
            <person name="Tonouchi N."/>
        </authorList>
    </citation>
    <scope>NUCLEOTIDE SEQUENCE</scope>
    <source>
        <strain evidence="4">NBRC 111898</strain>
    </source>
</reference>
<protein>
    <submittedName>
        <fullName evidence="4">3-oxoacyl-ACP synthase</fullName>
    </submittedName>
</protein>
<proteinExistence type="predicted"/>
<dbReference type="AlphaFoldDB" id="A0A9W6SIS1"/>
<accession>A0A9W6SIS1</accession>
<dbReference type="Proteomes" id="UP001165079">
    <property type="component" value="Unassembled WGS sequence"/>
</dbReference>
<dbReference type="PANTHER" id="PTHR11712:SF336">
    <property type="entry name" value="3-OXOACYL-[ACYL-CARRIER-PROTEIN] SYNTHASE, MITOCHONDRIAL"/>
    <property type="match status" value="1"/>
</dbReference>
<gene>
    <name evidence="4" type="primary">fabF</name>
    <name evidence="4" type="ORF">Afil01_26410</name>
</gene>
<dbReference type="SUPFAM" id="SSF53901">
    <property type="entry name" value="Thiolase-like"/>
    <property type="match status" value="1"/>
</dbReference>
<comment type="caution">
    <text evidence="4">The sequence shown here is derived from an EMBL/GenBank/DDBJ whole genome shotgun (WGS) entry which is preliminary data.</text>
</comment>
<evidence type="ECO:0000256" key="1">
    <source>
        <dbReference type="ARBA" id="ARBA00022679"/>
    </source>
</evidence>
<dbReference type="RefSeq" id="WP_285663015.1">
    <property type="nucleotide sequence ID" value="NZ_BSTX01000002.1"/>
</dbReference>
<evidence type="ECO:0000313" key="4">
    <source>
        <dbReference type="EMBL" id="GLZ77834.1"/>
    </source>
</evidence>
<dbReference type="InterPro" id="IPR014030">
    <property type="entry name" value="Ketoacyl_synth_N"/>
</dbReference>
<sequence>MELSIAATAAWSAQGPGPGAVARALTAGTPPAARHDPPSTPPPGVLDAHGFDLAAELGTKGTRSMDRATGLAVCATARLLAASGGDVPRDRSAVIIGTTNGSLGTILDFTETTYTAPKPYLVNPARFPVTVMNYAAGQCAIRHGVTGPNITLAGGRNAVALAFIYAARLIRAGRADDVLCGATEEYTSRRAWLEWRARPPGAVHAPVAEGCVMFHLTAARPGRAAVLAVATATGGRLAECLTTALRRAGVEPGEVWAAAGNGALDGCHDGESRAHRAVLGTGPRRVEAHTAVGDTSAASVGFQVLALLELAATDPAAAGRAAVTTSIDRHGLATAVVLRCPR</sequence>
<dbReference type="GO" id="GO:0006633">
    <property type="term" value="P:fatty acid biosynthetic process"/>
    <property type="evidence" value="ECO:0007669"/>
    <property type="project" value="TreeGrafter"/>
</dbReference>
<dbReference type="Gene3D" id="3.40.47.10">
    <property type="match status" value="1"/>
</dbReference>
<name>A0A9W6SIS1_9ACTN</name>